<name>X6N2L7_RETFI</name>
<evidence type="ECO:0000256" key="1">
    <source>
        <dbReference type="SAM" id="MobiDB-lite"/>
    </source>
</evidence>
<feature type="non-terminal residue" evidence="2">
    <location>
        <position position="241"/>
    </location>
</feature>
<proteinExistence type="predicted"/>
<comment type="caution">
    <text evidence="2">The sequence shown here is derived from an EMBL/GenBank/DDBJ whole genome shotgun (WGS) entry which is preliminary data.</text>
</comment>
<evidence type="ECO:0000313" key="3">
    <source>
        <dbReference type="Proteomes" id="UP000023152"/>
    </source>
</evidence>
<feature type="region of interest" description="Disordered" evidence="1">
    <location>
        <begin position="85"/>
        <end position="134"/>
    </location>
</feature>
<sequence length="241" mass="27925">MNSSEQAKELERDGRWRRAMNKHMEASEKFEECRNVADNKEAMEILDKLIIYHTTRANEIKQILAYDGMIRRSIDEKGYKDRRAAIRQGAEDDDTDDDDDDNDNDKDKDDNKSKWKRKRKGKGNDMEHSSEAASSLWSDWSIQINGTLQRMEQLMGDTLVPFIANGDRNTSKSNQQSVLLTTAANWNESESNPHNNNNNNNDNNDDGNEMFFIDDHFDHNLDLVSHDPSTRVTQQYQALEH</sequence>
<feature type="compositionally biased region" description="Low complexity" evidence="1">
    <location>
        <begin position="187"/>
        <end position="202"/>
    </location>
</feature>
<dbReference type="SUPFAM" id="SSF116846">
    <property type="entry name" value="MIT domain"/>
    <property type="match status" value="1"/>
</dbReference>
<keyword evidence="3" id="KW-1185">Reference proteome</keyword>
<feature type="region of interest" description="Disordered" evidence="1">
    <location>
        <begin position="187"/>
        <end position="210"/>
    </location>
</feature>
<evidence type="ECO:0000313" key="2">
    <source>
        <dbReference type="EMBL" id="ETO20505.1"/>
    </source>
</evidence>
<dbReference type="AlphaFoldDB" id="X6N2L7"/>
<dbReference type="InterPro" id="IPR036181">
    <property type="entry name" value="MIT_dom_sf"/>
</dbReference>
<feature type="compositionally biased region" description="Acidic residues" evidence="1">
    <location>
        <begin position="91"/>
        <end position="104"/>
    </location>
</feature>
<organism evidence="2 3">
    <name type="scientific">Reticulomyxa filosa</name>
    <dbReference type="NCBI Taxonomy" id="46433"/>
    <lineage>
        <taxon>Eukaryota</taxon>
        <taxon>Sar</taxon>
        <taxon>Rhizaria</taxon>
        <taxon>Retaria</taxon>
        <taxon>Foraminifera</taxon>
        <taxon>Monothalamids</taxon>
        <taxon>Reticulomyxidae</taxon>
        <taxon>Reticulomyxa</taxon>
    </lineage>
</organism>
<gene>
    <name evidence="2" type="ORF">RFI_16713</name>
</gene>
<dbReference type="Proteomes" id="UP000023152">
    <property type="component" value="Unassembled WGS sequence"/>
</dbReference>
<feature type="region of interest" description="Disordered" evidence="1">
    <location>
        <begin position="1"/>
        <end position="20"/>
    </location>
</feature>
<protein>
    <submittedName>
        <fullName evidence="2">Uncharacterized protein</fullName>
    </submittedName>
</protein>
<dbReference type="EMBL" id="ASPP01012541">
    <property type="protein sequence ID" value="ETO20505.1"/>
    <property type="molecule type" value="Genomic_DNA"/>
</dbReference>
<accession>X6N2L7</accession>
<reference evidence="2 3" key="1">
    <citation type="journal article" date="2013" name="Curr. Biol.">
        <title>The Genome of the Foraminiferan Reticulomyxa filosa.</title>
        <authorList>
            <person name="Glockner G."/>
            <person name="Hulsmann N."/>
            <person name="Schleicher M."/>
            <person name="Noegel A.A."/>
            <person name="Eichinger L."/>
            <person name="Gallinger C."/>
            <person name="Pawlowski J."/>
            <person name="Sierra R."/>
            <person name="Euteneuer U."/>
            <person name="Pillet L."/>
            <person name="Moustafa A."/>
            <person name="Platzer M."/>
            <person name="Groth M."/>
            <person name="Szafranski K."/>
            <person name="Schliwa M."/>
        </authorList>
    </citation>
    <scope>NUCLEOTIDE SEQUENCE [LARGE SCALE GENOMIC DNA]</scope>
</reference>